<dbReference type="GeneID" id="112689815"/>
<organism evidence="1 2">
    <name type="scientific">Sipha flava</name>
    <name type="common">yellow sugarcane aphid</name>
    <dbReference type="NCBI Taxonomy" id="143950"/>
    <lineage>
        <taxon>Eukaryota</taxon>
        <taxon>Metazoa</taxon>
        <taxon>Ecdysozoa</taxon>
        <taxon>Arthropoda</taxon>
        <taxon>Hexapoda</taxon>
        <taxon>Insecta</taxon>
        <taxon>Pterygota</taxon>
        <taxon>Neoptera</taxon>
        <taxon>Paraneoptera</taxon>
        <taxon>Hemiptera</taxon>
        <taxon>Sternorrhyncha</taxon>
        <taxon>Aphidomorpha</taxon>
        <taxon>Aphidoidea</taxon>
        <taxon>Aphididae</taxon>
        <taxon>Sipha</taxon>
    </lineage>
</organism>
<gene>
    <name evidence="2" type="primary">LOC112689815</name>
</gene>
<evidence type="ECO:0000313" key="2">
    <source>
        <dbReference type="RefSeq" id="XP_025419462.1"/>
    </source>
</evidence>
<protein>
    <submittedName>
        <fullName evidence="2">Uncharacterized protein LOC112689815</fullName>
    </submittedName>
</protein>
<evidence type="ECO:0000313" key="1">
    <source>
        <dbReference type="Proteomes" id="UP000694846"/>
    </source>
</evidence>
<dbReference type="RefSeq" id="XP_025419462.1">
    <property type="nucleotide sequence ID" value="XM_025563677.1"/>
</dbReference>
<dbReference type="AlphaFoldDB" id="A0A8B8G9G7"/>
<reference evidence="2" key="1">
    <citation type="submission" date="2025-08" db="UniProtKB">
        <authorList>
            <consortium name="RefSeq"/>
        </authorList>
    </citation>
    <scope>IDENTIFICATION</scope>
    <source>
        <tissue evidence="2">Whole body</tissue>
    </source>
</reference>
<sequence>MDQCGLWQDIISTKNLVAHHSESLICFVNNNCVENYNSIVAKYTGGKRVKFSLRESYQTRCASVVTAYNYGPSYIRHLHKKATNYSPGINISQGPDEGYGAIHTESEIIDMPCDEYETKKKDGFLEKLKLLSKQLQLLERNTVDQSKSDEW</sequence>
<dbReference type="Proteomes" id="UP000694846">
    <property type="component" value="Unplaced"/>
</dbReference>
<accession>A0A8B8G9G7</accession>
<keyword evidence="1" id="KW-1185">Reference proteome</keyword>
<proteinExistence type="predicted"/>
<dbReference type="OrthoDB" id="6617912at2759"/>
<name>A0A8B8G9G7_9HEMI</name>